<evidence type="ECO:0000256" key="1">
    <source>
        <dbReference type="SAM" id="Phobius"/>
    </source>
</evidence>
<dbReference type="SUPFAM" id="SSF103473">
    <property type="entry name" value="MFS general substrate transporter"/>
    <property type="match status" value="1"/>
</dbReference>
<name>A0A7G5FI92_9CORY</name>
<feature type="transmembrane region" description="Helical" evidence="1">
    <location>
        <begin position="295"/>
        <end position="313"/>
    </location>
</feature>
<feature type="transmembrane region" description="Helical" evidence="1">
    <location>
        <begin position="362"/>
        <end position="380"/>
    </location>
</feature>
<feature type="transmembrane region" description="Helical" evidence="1">
    <location>
        <begin position="46"/>
        <end position="67"/>
    </location>
</feature>
<dbReference type="InterPro" id="IPR036259">
    <property type="entry name" value="MFS_trans_sf"/>
</dbReference>
<dbReference type="Proteomes" id="UP000515570">
    <property type="component" value="Chromosome"/>
</dbReference>
<keyword evidence="1" id="KW-0472">Membrane</keyword>
<reference evidence="2 3" key="1">
    <citation type="submission" date="2020-07" db="EMBL/GenBank/DDBJ databases">
        <title>non toxigenic Corynebacterium sp. nov from a clinical source.</title>
        <authorList>
            <person name="Bernier A.-M."/>
            <person name="Bernard K."/>
        </authorList>
    </citation>
    <scope>NUCLEOTIDE SEQUENCE [LARGE SCALE GENOMIC DNA]</scope>
    <source>
        <strain evidence="3">NML 93-0612</strain>
    </source>
</reference>
<evidence type="ECO:0000313" key="2">
    <source>
        <dbReference type="EMBL" id="QMV86333.1"/>
    </source>
</evidence>
<feature type="transmembrane region" description="Helical" evidence="1">
    <location>
        <begin position="256"/>
        <end position="275"/>
    </location>
</feature>
<keyword evidence="1" id="KW-0812">Transmembrane</keyword>
<protein>
    <recommendedName>
        <fullName evidence="4">MFS transporter</fullName>
    </recommendedName>
</protein>
<gene>
    <name evidence="2" type="ORF">HW450_06450</name>
</gene>
<dbReference type="EMBL" id="CP059833">
    <property type="protein sequence ID" value="QMV86333.1"/>
    <property type="molecule type" value="Genomic_DNA"/>
</dbReference>
<sequence length="409" mass="44318">MATSAELMPGKITKVLMLSTFMGSLGGSLMPLLFNYSLVSERGVSVRAISAVLIAGPLGLLCGNRFFVPFTSRFSSKKLMMLGQLGFAASLIPALRGTDQAVLMSSMFSAFFFISLYLPARSEYIVLVGKRGCSIGAADFRSKLRFVSYLATGMASIIAVSAIFSLNGYLYLFSIVSNVCARILCALIISRLPNIDNQSTGEKQSLAFGRCSGSQIRSHYLFSRYGLITFVLCLIASVCGSFSFLLPLVFAEYSIAGSRAFPLILGAMTIFAGILHRNDILTNFASQKRLQAVKLCLFLSGMAFAVLYCSLSREFAAAIFVSILAVALLALCNVIAITVQWEYSYSIRSQDDTRLYEATDGFIQTIIGLVLPSGLSLLLSLFEIKVFMAIGVVLFVSALLLLGFRTRPA</sequence>
<evidence type="ECO:0008006" key="4">
    <source>
        <dbReference type="Google" id="ProtNLM"/>
    </source>
</evidence>
<accession>A0A7G5FI92</accession>
<dbReference type="AlphaFoldDB" id="A0A7G5FI92"/>
<proteinExistence type="predicted"/>
<evidence type="ECO:0000313" key="3">
    <source>
        <dbReference type="Proteomes" id="UP000515570"/>
    </source>
</evidence>
<dbReference type="Gene3D" id="1.20.1250.20">
    <property type="entry name" value="MFS general substrate transporter like domains"/>
    <property type="match status" value="1"/>
</dbReference>
<feature type="transmembrane region" description="Helical" evidence="1">
    <location>
        <begin position="225"/>
        <end position="250"/>
    </location>
</feature>
<feature type="transmembrane region" description="Helical" evidence="1">
    <location>
        <begin position="386"/>
        <end position="404"/>
    </location>
</feature>
<feature type="transmembrane region" description="Helical" evidence="1">
    <location>
        <begin position="319"/>
        <end position="341"/>
    </location>
</feature>
<organism evidence="2 3">
    <name type="scientific">Corynebacterium hindlerae</name>
    <dbReference type="NCBI Taxonomy" id="699041"/>
    <lineage>
        <taxon>Bacteria</taxon>
        <taxon>Bacillati</taxon>
        <taxon>Actinomycetota</taxon>
        <taxon>Actinomycetes</taxon>
        <taxon>Mycobacteriales</taxon>
        <taxon>Corynebacteriaceae</taxon>
        <taxon>Corynebacterium</taxon>
    </lineage>
</organism>
<feature type="transmembrane region" description="Helical" evidence="1">
    <location>
        <begin position="12"/>
        <end position="34"/>
    </location>
</feature>
<keyword evidence="1" id="KW-1133">Transmembrane helix</keyword>
<keyword evidence="3" id="KW-1185">Reference proteome</keyword>
<dbReference type="RefSeq" id="WP_182387142.1">
    <property type="nucleotide sequence ID" value="NZ_CP059833.1"/>
</dbReference>
<feature type="transmembrane region" description="Helical" evidence="1">
    <location>
        <begin position="146"/>
        <end position="164"/>
    </location>
</feature>
<feature type="transmembrane region" description="Helical" evidence="1">
    <location>
        <begin position="101"/>
        <end position="120"/>
    </location>
</feature>